<dbReference type="EMBL" id="QYAC01000001">
    <property type="protein sequence ID" value="MBL3678319.1"/>
    <property type="molecule type" value="Genomic_DNA"/>
</dbReference>
<evidence type="ECO:0000313" key="1">
    <source>
        <dbReference type="EMBL" id="MBL3678319.1"/>
    </source>
</evidence>
<protein>
    <recommendedName>
        <fullName evidence="3">YceI family protein</fullName>
    </recommendedName>
</protein>
<proteinExistence type="predicted"/>
<evidence type="ECO:0000313" key="2">
    <source>
        <dbReference type="Proteomes" id="UP001645859"/>
    </source>
</evidence>
<name>A0ABS1SCQ8_9MICO</name>
<comment type="caution">
    <text evidence="1">The sequence shown here is derived from an EMBL/GenBank/DDBJ whole genome shotgun (WGS) entry which is preliminary data.</text>
</comment>
<gene>
    <name evidence="1" type="ORF">D3230_03235</name>
</gene>
<organism evidence="1 2">
    <name type="scientific">Leucobacter chromiireducens subsp. solipictus</name>
    <dbReference type="NCBI Taxonomy" id="398235"/>
    <lineage>
        <taxon>Bacteria</taxon>
        <taxon>Bacillati</taxon>
        <taxon>Actinomycetota</taxon>
        <taxon>Actinomycetes</taxon>
        <taxon>Micrococcales</taxon>
        <taxon>Microbacteriaceae</taxon>
        <taxon>Leucobacter</taxon>
    </lineage>
</organism>
<sequence length="202" mass="21341">MPVKVGLESTLRARRSARTVGFAAAITATLPLVLTACAPVADAEVYAAQLHASADADILTIPTARVYQVTETNVMTPISGALGRALDHPVKSTGSLVLKDGVITEAHIGLHLGSYPEAVFELTEPAVLRREGSSKSTVRAIGTVSVDGLLRHDISVELTPTVLTQESVEFDVQFAVPDNPFLVGRSIPLDQLSAHLVLDAQE</sequence>
<reference evidence="1 2" key="1">
    <citation type="submission" date="2018-09" db="EMBL/GenBank/DDBJ databases">
        <title>Comparative genomics of Leucobacter spp.</title>
        <authorList>
            <person name="Reis A.C."/>
            <person name="Kolvenbach B.A."/>
            <person name="Corvini P.F.X."/>
            <person name="Nunes O.C."/>
        </authorList>
    </citation>
    <scope>NUCLEOTIDE SEQUENCE [LARGE SCALE GENOMIC DNA]</scope>
    <source>
        <strain evidence="1 2">TAN 31504</strain>
    </source>
</reference>
<keyword evidence="2" id="KW-1185">Reference proteome</keyword>
<evidence type="ECO:0008006" key="3">
    <source>
        <dbReference type="Google" id="ProtNLM"/>
    </source>
</evidence>
<dbReference type="Proteomes" id="UP001645859">
    <property type="component" value="Unassembled WGS sequence"/>
</dbReference>
<accession>A0ABS1SCQ8</accession>
<dbReference type="RefSeq" id="WP_202343539.1">
    <property type="nucleotide sequence ID" value="NZ_BAAAPI010000001.1"/>
</dbReference>